<dbReference type="GO" id="GO:0005737">
    <property type="term" value="C:cytoplasm"/>
    <property type="evidence" value="ECO:0007669"/>
    <property type="project" value="TreeGrafter"/>
</dbReference>
<feature type="region of interest" description="Disordered" evidence="5">
    <location>
        <begin position="125"/>
        <end position="157"/>
    </location>
</feature>
<dbReference type="Pfam" id="PF00011">
    <property type="entry name" value="HSP20"/>
    <property type="match status" value="1"/>
</dbReference>
<organism evidence="7 8">
    <name type="scientific">Diploscapter pachys</name>
    <dbReference type="NCBI Taxonomy" id="2018661"/>
    <lineage>
        <taxon>Eukaryota</taxon>
        <taxon>Metazoa</taxon>
        <taxon>Ecdysozoa</taxon>
        <taxon>Nematoda</taxon>
        <taxon>Chromadorea</taxon>
        <taxon>Rhabditida</taxon>
        <taxon>Rhabditina</taxon>
        <taxon>Rhabditomorpha</taxon>
        <taxon>Rhabditoidea</taxon>
        <taxon>Rhabditidae</taxon>
        <taxon>Diploscapter</taxon>
    </lineage>
</organism>
<dbReference type="GO" id="GO:0051082">
    <property type="term" value="F:unfolded protein binding"/>
    <property type="evidence" value="ECO:0007669"/>
    <property type="project" value="TreeGrafter"/>
</dbReference>
<evidence type="ECO:0000256" key="3">
    <source>
        <dbReference type="PROSITE-ProRule" id="PRU00285"/>
    </source>
</evidence>
<evidence type="ECO:0000313" key="7">
    <source>
        <dbReference type="EMBL" id="PAV86012.1"/>
    </source>
</evidence>
<proteinExistence type="inferred from homology"/>
<keyword evidence="2" id="KW-0862">Zinc</keyword>
<keyword evidence="8" id="KW-1185">Reference proteome</keyword>
<evidence type="ECO:0000256" key="1">
    <source>
        <dbReference type="PIRNR" id="PIRNR036514"/>
    </source>
</evidence>
<dbReference type="InterPro" id="IPR008978">
    <property type="entry name" value="HSP20-like_chaperone"/>
</dbReference>
<dbReference type="PANTHER" id="PTHR45640:SF1">
    <property type="entry name" value="HEAT SHOCK PROTEIN HSP-16.1_HSP-16.11-RELATED"/>
    <property type="match status" value="1"/>
</dbReference>
<comment type="similarity">
    <text evidence="1 3 4">Belongs to the small heat shock protein (HSP20) family.</text>
</comment>
<gene>
    <name evidence="7" type="ORF">WR25_26501</name>
</gene>
<dbReference type="GO" id="GO:0005634">
    <property type="term" value="C:nucleus"/>
    <property type="evidence" value="ECO:0007669"/>
    <property type="project" value="TreeGrafter"/>
</dbReference>
<dbReference type="GO" id="GO:0036498">
    <property type="term" value="P:IRE1-mediated unfolded protein response"/>
    <property type="evidence" value="ECO:0007669"/>
    <property type="project" value="TreeGrafter"/>
</dbReference>
<dbReference type="GO" id="GO:0009408">
    <property type="term" value="P:response to heat"/>
    <property type="evidence" value="ECO:0007669"/>
    <property type="project" value="TreeGrafter"/>
</dbReference>
<dbReference type="GO" id="GO:0046872">
    <property type="term" value="F:metal ion binding"/>
    <property type="evidence" value="ECO:0007669"/>
    <property type="project" value="UniProtKB-KW"/>
</dbReference>
<dbReference type="OrthoDB" id="1431247at2759"/>
<dbReference type="PIRSF" id="PIRSF036514">
    <property type="entry name" value="Sm_HSP_B1"/>
    <property type="match status" value="1"/>
</dbReference>
<reference evidence="7 8" key="1">
    <citation type="journal article" date="2017" name="Curr. Biol.">
        <title>Genome architecture and evolution of a unichromosomal asexual nematode.</title>
        <authorList>
            <person name="Fradin H."/>
            <person name="Zegar C."/>
            <person name="Gutwein M."/>
            <person name="Lucas J."/>
            <person name="Kovtun M."/>
            <person name="Corcoran D."/>
            <person name="Baugh L.R."/>
            <person name="Kiontke K."/>
            <person name="Gunsalus K."/>
            <person name="Fitch D.H."/>
            <person name="Piano F."/>
        </authorList>
    </citation>
    <scope>NUCLEOTIDE SEQUENCE [LARGE SCALE GENOMIC DNA]</scope>
    <source>
        <strain evidence="7">PF1309</strain>
    </source>
</reference>
<keyword evidence="2" id="KW-0479">Metal-binding</keyword>
<feature type="compositionally biased region" description="Basic and acidic residues" evidence="5">
    <location>
        <begin position="144"/>
        <end position="157"/>
    </location>
</feature>
<dbReference type="Gene3D" id="2.60.40.790">
    <property type="match status" value="1"/>
</dbReference>
<accession>A0A2A2LIJ0</accession>
<evidence type="ECO:0000259" key="6">
    <source>
        <dbReference type="PROSITE" id="PS01031"/>
    </source>
</evidence>
<protein>
    <recommendedName>
        <fullName evidence="6">SHSP domain-containing protein</fullName>
    </recommendedName>
</protein>
<evidence type="ECO:0000256" key="5">
    <source>
        <dbReference type="SAM" id="MobiDB-lite"/>
    </source>
</evidence>
<feature type="domain" description="SHSP" evidence="6">
    <location>
        <begin position="41"/>
        <end position="148"/>
    </location>
</feature>
<name>A0A2A2LIJ0_9BILA</name>
<dbReference type="PANTHER" id="PTHR45640">
    <property type="entry name" value="HEAT SHOCK PROTEIN HSP-12.2-RELATED"/>
    <property type="match status" value="1"/>
</dbReference>
<dbReference type="InterPro" id="IPR002068">
    <property type="entry name" value="A-crystallin/Hsp20_dom"/>
</dbReference>
<dbReference type="InterPro" id="IPR001436">
    <property type="entry name" value="Alpha-crystallin/sHSP_animal"/>
</dbReference>
<comment type="caution">
    <text evidence="7">The sequence shown here is derived from an EMBL/GenBank/DDBJ whole genome shotgun (WGS) entry which is preliminary data.</text>
</comment>
<dbReference type="GO" id="GO:0042026">
    <property type="term" value="P:protein refolding"/>
    <property type="evidence" value="ECO:0007669"/>
    <property type="project" value="TreeGrafter"/>
</dbReference>
<dbReference type="STRING" id="2018661.A0A2A2LIJ0"/>
<dbReference type="PRINTS" id="PR00299">
    <property type="entry name" value="ACRYSTALLIN"/>
</dbReference>
<dbReference type="AlphaFoldDB" id="A0A2A2LIJ0"/>
<dbReference type="InterPro" id="IPR055269">
    <property type="entry name" value="Alpha-crystallin/HSP_16"/>
</dbReference>
<dbReference type="EMBL" id="LIAE01006707">
    <property type="protein sequence ID" value="PAV86012.1"/>
    <property type="molecule type" value="Genomic_DNA"/>
</dbReference>
<evidence type="ECO:0000256" key="4">
    <source>
        <dbReference type="RuleBase" id="RU003616"/>
    </source>
</evidence>
<dbReference type="PROSITE" id="PS01031">
    <property type="entry name" value="SHSP"/>
    <property type="match status" value="1"/>
</dbReference>
<dbReference type="SUPFAM" id="SSF49764">
    <property type="entry name" value="HSP20-like chaperones"/>
    <property type="match status" value="1"/>
</dbReference>
<evidence type="ECO:0000313" key="8">
    <source>
        <dbReference type="Proteomes" id="UP000218231"/>
    </source>
</evidence>
<dbReference type="Proteomes" id="UP000218231">
    <property type="component" value="Unassembled WGS sequence"/>
</dbReference>
<feature type="binding site" evidence="2">
    <location>
        <position position="95"/>
    </location>
    <ligand>
        <name>Zn(2+)</name>
        <dbReference type="ChEBI" id="CHEBI:29105"/>
        <label>1</label>
    </ligand>
</feature>
<sequence>MSLIPFRGGFMSPFEDLMREMNRFDRTMSHQMAPYWRMADLTNLNAATDVGQVTNDDNNFAVHMDVSHFKPEQLKVNLDNRMLTIQGEQEDRSEHGYSKRSFTRQFLLPDDVDVEAVRSHLSDHGHLSIEAPKRGNANAGRAIPIEHRNGEHKAVKQ</sequence>
<dbReference type="CDD" id="cd06526">
    <property type="entry name" value="metazoan_ACD"/>
    <property type="match status" value="1"/>
</dbReference>
<evidence type="ECO:0000256" key="2">
    <source>
        <dbReference type="PIRSR" id="PIRSR036514-1"/>
    </source>
</evidence>